<dbReference type="EMBL" id="PTJD01000006">
    <property type="protein sequence ID" value="PPK95383.1"/>
    <property type="molecule type" value="Genomic_DNA"/>
</dbReference>
<dbReference type="SUPFAM" id="SSF55073">
    <property type="entry name" value="Nucleotide cyclase"/>
    <property type="match status" value="1"/>
</dbReference>
<keyword evidence="1" id="KW-0812">Transmembrane</keyword>
<proteinExistence type="predicted"/>
<sequence length="285" mass="28826">MAWTERHSVAATALAAAGAAGVLGAGAPGALPLVVLAAVLVTAVAALALDAFGGLVVGLAAAAAVTLAKQLGRAWTPDVFGESLATTAVLLLLGWSCGRLGRRLRQPPADPGAPRGEEPAFGSLGLLTAEVAETRIDEEVARAGRHGRPLAVILVRTVLTDDALGPAARTKAHRTVARFLETLLGESDVPFALAADCVGAVLLETDADGAWDVLASILHSAADATFSDREGGRRLRLAETADVAAGIAVFPEDGADARSLIDSARRALEADAGHTPGAGAPQDPR</sequence>
<accession>A0A2S6IMC8</accession>
<evidence type="ECO:0000256" key="1">
    <source>
        <dbReference type="SAM" id="Phobius"/>
    </source>
</evidence>
<evidence type="ECO:0000313" key="2">
    <source>
        <dbReference type="EMBL" id="PPK95383.1"/>
    </source>
</evidence>
<reference evidence="2 3" key="1">
    <citation type="submission" date="2018-02" db="EMBL/GenBank/DDBJ databases">
        <title>Genomic Encyclopedia of Archaeal and Bacterial Type Strains, Phase II (KMG-II): from individual species to whole genera.</title>
        <authorList>
            <person name="Goeker M."/>
        </authorList>
    </citation>
    <scope>NUCLEOTIDE SEQUENCE [LARGE SCALE GENOMIC DNA]</scope>
    <source>
        <strain evidence="2 3">DSM 22857</strain>
    </source>
</reference>
<evidence type="ECO:0000313" key="3">
    <source>
        <dbReference type="Proteomes" id="UP000239485"/>
    </source>
</evidence>
<keyword evidence="3" id="KW-1185">Reference proteome</keyword>
<dbReference type="Gene3D" id="3.30.70.270">
    <property type="match status" value="1"/>
</dbReference>
<gene>
    <name evidence="2" type="ORF">CLV92_106205</name>
</gene>
<comment type="caution">
    <text evidence="2">The sequence shown here is derived from an EMBL/GenBank/DDBJ whole genome shotgun (WGS) entry which is preliminary data.</text>
</comment>
<name>A0A2S6IMC8_9ACTN</name>
<dbReference type="OrthoDB" id="5196505at2"/>
<dbReference type="InterPro" id="IPR043128">
    <property type="entry name" value="Rev_trsase/Diguanyl_cyclase"/>
</dbReference>
<feature type="transmembrane region" description="Helical" evidence="1">
    <location>
        <begin position="79"/>
        <end position="96"/>
    </location>
</feature>
<organism evidence="2 3">
    <name type="scientific">Kineococcus xinjiangensis</name>
    <dbReference type="NCBI Taxonomy" id="512762"/>
    <lineage>
        <taxon>Bacteria</taxon>
        <taxon>Bacillati</taxon>
        <taxon>Actinomycetota</taxon>
        <taxon>Actinomycetes</taxon>
        <taxon>Kineosporiales</taxon>
        <taxon>Kineosporiaceae</taxon>
        <taxon>Kineococcus</taxon>
    </lineage>
</organism>
<dbReference type="Proteomes" id="UP000239485">
    <property type="component" value="Unassembled WGS sequence"/>
</dbReference>
<protein>
    <submittedName>
        <fullName evidence="2">GGDEF domain-containing protein</fullName>
    </submittedName>
</protein>
<dbReference type="AlphaFoldDB" id="A0A2S6IMC8"/>
<dbReference type="InterPro" id="IPR029787">
    <property type="entry name" value="Nucleotide_cyclase"/>
</dbReference>
<feature type="transmembrane region" description="Helical" evidence="1">
    <location>
        <begin position="34"/>
        <end position="67"/>
    </location>
</feature>
<dbReference type="RefSeq" id="WP_158257195.1">
    <property type="nucleotide sequence ID" value="NZ_PTJD01000006.1"/>
</dbReference>
<keyword evidence="1" id="KW-0472">Membrane</keyword>
<keyword evidence="1" id="KW-1133">Transmembrane helix</keyword>